<organism evidence="1">
    <name type="scientific">Ditylum brightwellii</name>
    <dbReference type="NCBI Taxonomy" id="49249"/>
    <lineage>
        <taxon>Eukaryota</taxon>
        <taxon>Sar</taxon>
        <taxon>Stramenopiles</taxon>
        <taxon>Ochrophyta</taxon>
        <taxon>Bacillariophyta</taxon>
        <taxon>Mediophyceae</taxon>
        <taxon>Lithodesmiophycidae</taxon>
        <taxon>Lithodesmiales</taxon>
        <taxon>Lithodesmiaceae</taxon>
        <taxon>Ditylum</taxon>
    </lineage>
</organism>
<accession>A0A7S1ZFL9</accession>
<sequence length="139" mass="15752">MRGHATSGGRVSGSLMANRSSMRITLDMQPPCSWCGSLPQMPAAGPRYVPWYPSSQRFSRPVLRYNTHKTVTLVRTNNNNKKTRGIDWSELNFFLPTGEAGIAGKAGISRPCDAYHVAHLKRRERRKKKVLKYVDFLFL</sequence>
<evidence type="ECO:0000313" key="1">
    <source>
        <dbReference type="EMBL" id="CAD9337603.1"/>
    </source>
</evidence>
<name>A0A7S1ZFL9_9STRA</name>
<reference evidence="1" key="1">
    <citation type="submission" date="2021-01" db="EMBL/GenBank/DDBJ databases">
        <authorList>
            <person name="Corre E."/>
            <person name="Pelletier E."/>
            <person name="Niang G."/>
            <person name="Scheremetjew M."/>
            <person name="Finn R."/>
            <person name="Kale V."/>
            <person name="Holt S."/>
            <person name="Cochrane G."/>
            <person name="Meng A."/>
            <person name="Brown T."/>
            <person name="Cohen L."/>
        </authorList>
    </citation>
    <scope>NUCLEOTIDE SEQUENCE</scope>
    <source>
        <strain evidence="1">Pop2</strain>
    </source>
</reference>
<dbReference type="AlphaFoldDB" id="A0A7S1ZFL9"/>
<protein>
    <submittedName>
        <fullName evidence="1">Uncharacterized protein</fullName>
    </submittedName>
</protein>
<dbReference type="EMBL" id="HBGN01023272">
    <property type="protein sequence ID" value="CAD9337603.1"/>
    <property type="molecule type" value="Transcribed_RNA"/>
</dbReference>
<gene>
    <name evidence="1" type="ORF">DBRI1063_LOCUS14864</name>
</gene>
<proteinExistence type="predicted"/>